<dbReference type="OrthoDB" id="5979319at2"/>
<protein>
    <recommendedName>
        <fullName evidence="4">TIGR03016 family PEP-CTERM system-associated outer membrane protein</fullName>
    </recommendedName>
</protein>
<comment type="caution">
    <text evidence="2">The sequence shown here is derived from an EMBL/GenBank/DDBJ whole genome shotgun (WGS) entry which is preliminary data.</text>
</comment>
<dbReference type="AlphaFoldDB" id="A0A328P781"/>
<sequence length="447" mass="50095">MPAFNKLARATMLAFVAMPGMSFAGTFGYALFGSIEHSDNIALTTSNPASTNIITPGVNFAYQELGSSFQANVVGTLEYLDYTNSQYDSQTRTTLTGQANWSIMPQRLDFTIEDDAGIQPVDTLASNAPNNQQQTNVLALGPVLHFTFNEATRGQAEVKYFNSYASKVDDFDSSRGLGAFRVIRDVSPTTQVSLNAESQRVDFRNNTGGPDYTRNSLYGHYVRTLRDFDVDALLGWTYIDFNNAPSASKPMARVTLGWRPNIDNSFSVMGVYEYSDAAQDMLLQPGQKIVDSMTNVPANPLDLINDPTRGINTGSMVVDAQVYLDQSVQATYSYHTDRITLTVAPLYRKLSYLNDPTFNQTERNGAFSLDYKLRPTLLLSTFLNVDHTEYHSIDRTDKDYRFGAALSHQLTDKWSWRVSYTRQLRNSTVAGQSYHENEYMLSVVYHR</sequence>
<reference evidence="2 3" key="1">
    <citation type="journal article" date="2018" name="Genet. Mol. Biol.">
        <title>The genome sequence of Dyella jiangningensis FCAV SCS01 from a lignocellulose-decomposing microbial consortium metagenome reveals potential for biotechnological applications.</title>
        <authorList>
            <person name="Desiderato J.G."/>
            <person name="Alvarenga D.O."/>
            <person name="Constancio M.T.L."/>
            <person name="Alves L.M.C."/>
            <person name="Varani A.M."/>
        </authorList>
    </citation>
    <scope>NUCLEOTIDE SEQUENCE [LARGE SCALE GENOMIC DNA]</scope>
    <source>
        <strain evidence="2 3">FCAV SCS01</strain>
    </source>
</reference>
<dbReference type="InterPro" id="IPR018759">
    <property type="entry name" value="BBP2_2"/>
</dbReference>
<proteinExistence type="predicted"/>
<evidence type="ECO:0000313" key="2">
    <source>
        <dbReference type="EMBL" id="RAO77919.1"/>
    </source>
</evidence>
<dbReference type="EMBL" id="NFZS01000001">
    <property type="protein sequence ID" value="RAO77919.1"/>
    <property type="molecule type" value="Genomic_DNA"/>
</dbReference>
<organism evidence="2 3">
    <name type="scientific">Dyella jiangningensis</name>
    <dbReference type="NCBI Taxonomy" id="1379159"/>
    <lineage>
        <taxon>Bacteria</taxon>
        <taxon>Pseudomonadati</taxon>
        <taxon>Pseudomonadota</taxon>
        <taxon>Gammaproteobacteria</taxon>
        <taxon>Lysobacterales</taxon>
        <taxon>Rhodanobacteraceae</taxon>
        <taxon>Dyella</taxon>
    </lineage>
</organism>
<gene>
    <name evidence="2" type="ORF">CA260_08800</name>
</gene>
<accession>A0A328P781</accession>
<dbReference type="Pfam" id="PF10082">
    <property type="entry name" value="BBP2_2"/>
    <property type="match status" value="1"/>
</dbReference>
<evidence type="ECO:0008006" key="4">
    <source>
        <dbReference type="Google" id="ProtNLM"/>
    </source>
</evidence>
<feature type="signal peptide" evidence="1">
    <location>
        <begin position="1"/>
        <end position="24"/>
    </location>
</feature>
<keyword evidence="1" id="KW-0732">Signal</keyword>
<evidence type="ECO:0000313" key="3">
    <source>
        <dbReference type="Proteomes" id="UP000248926"/>
    </source>
</evidence>
<keyword evidence="3" id="KW-1185">Reference proteome</keyword>
<feature type="chain" id="PRO_5016296801" description="TIGR03016 family PEP-CTERM system-associated outer membrane protein" evidence="1">
    <location>
        <begin position="25"/>
        <end position="447"/>
    </location>
</feature>
<evidence type="ECO:0000256" key="1">
    <source>
        <dbReference type="SAM" id="SignalP"/>
    </source>
</evidence>
<dbReference type="RefSeq" id="WP_111982347.1">
    <property type="nucleotide sequence ID" value="NZ_NFZS01000001.1"/>
</dbReference>
<name>A0A328P781_9GAMM</name>
<dbReference type="SUPFAM" id="SSF56935">
    <property type="entry name" value="Porins"/>
    <property type="match status" value="1"/>
</dbReference>
<dbReference type="Proteomes" id="UP000248926">
    <property type="component" value="Unassembled WGS sequence"/>
</dbReference>